<dbReference type="RefSeq" id="WP_308356782.1">
    <property type="nucleotide sequence ID" value="NZ_CP129970.2"/>
</dbReference>
<dbReference type="Proteomes" id="UP001244443">
    <property type="component" value="Chromosome"/>
</dbReference>
<protein>
    <recommendedName>
        <fullName evidence="4">DUF1574 domain-containing protein</fullName>
    </recommendedName>
</protein>
<evidence type="ECO:0000313" key="2">
    <source>
        <dbReference type="EMBL" id="WMN06817.1"/>
    </source>
</evidence>
<keyword evidence="1" id="KW-1133">Transmembrane helix</keyword>
<keyword evidence="1" id="KW-0812">Transmembrane</keyword>
<keyword evidence="1" id="KW-0472">Membrane</keyword>
<reference evidence="2" key="1">
    <citation type="submission" date="2023-08" db="EMBL/GenBank/DDBJ databases">
        <title>Comparative genomics and taxonomic characterization of three novel marine species of genus Marivirga.</title>
        <authorList>
            <person name="Muhammad N."/>
            <person name="Kim S.-G."/>
        </authorList>
    </citation>
    <scope>NUCLEOTIDE SEQUENCE [LARGE SCALE GENOMIC DNA]</scope>
    <source>
        <strain evidence="2">ABR2-2</strain>
    </source>
</reference>
<dbReference type="InterPro" id="IPR036514">
    <property type="entry name" value="SGNH_hydro_sf"/>
</dbReference>
<proteinExistence type="predicted"/>
<name>A0AA51R6N1_9BACT</name>
<accession>A0AA51R6N1</accession>
<evidence type="ECO:0000256" key="1">
    <source>
        <dbReference type="SAM" id="Phobius"/>
    </source>
</evidence>
<gene>
    <name evidence="2" type="ORF">QYS48_33840</name>
</gene>
<evidence type="ECO:0008006" key="4">
    <source>
        <dbReference type="Google" id="ProtNLM"/>
    </source>
</evidence>
<feature type="transmembrane region" description="Helical" evidence="1">
    <location>
        <begin position="7"/>
        <end position="30"/>
    </location>
</feature>
<dbReference type="Gene3D" id="3.40.50.1110">
    <property type="entry name" value="SGNH hydrolase"/>
    <property type="match status" value="1"/>
</dbReference>
<dbReference type="EMBL" id="CP129970">
    <property type="protein sequence ID" value="WMN06817.1"/>
    <property type="molecule type" value="Genomic_DNA"/>
</dbReference>
<organism evidence="2 3">
    <name type="scientific">Marivirga arenosa</name>
    <dbReference type="NCBI Taxonomy" id="3059076"/>
    <lineage>
        <taxon>Bacteria</taxon>
        <taxon>Pseudomonadati</taxon>
        <taxon>Bacteroidota</taxon>
        <taxon>Cytophagia</taxon>
        <taxon>Cytophagales</taxon>
        <taxon>Marivirgaceae</taxon>
        <taxon>Marivirga</taxon>
    </lineage>
</organism>
<dbReference type="AlphaFoldDB" id="A0AA51R6N1"/>
<dbReference type="GO" id="GO:0016788">
    <property type="term" value="F:hydrolase activity, acting on ester bonds"/>
    <property type="evidence" value="ECO:0007669"/>
    <property type="project" value="UniProtKB-ARBA"/>
</dbReference>
<evidence type="ECO:0000313" key="3">
    <source>
        <dbReference type="Proteomes" id="UP001244443"/>
    </source>
</evidence>
<sequence length="319" mass="36630">MKLFIKRFLLVSFVSVLIIPPFIYLLHILFPSPFLPNINYKKNGSGLLGAKLAEADTTRDIDVLVIGSSHAYRSINTQIFKSISILNLGSSGQTPIQSNYLLNKYLAELKPKVILWEVFPGLLNSDGLESSIDFISNIEPRVSEIENQLFLDSNGKEIITLTYIINVFEFFFNPVNAKTENEKEMYLPGGFIMKKNYQNAHGLKDRKTYFDFPPNQNDKLEKGISFIHNTLPETKIFLFQAPITNYYFEAINNMPEFDSFFESLTLAENNLLYKNFNLTKQNNYNDSIDFYDAVHMTYIGANKFSEALQKDLSVLINER</sequence>
<keyword evidence="3" id="KW-1185">Reference proteome</keyword>
<dbReference type="SUPFAM" id="SSF52266">
    <property type="entry name" value="SGNH hydrolase"/>
    <property type="match status" value="1"/>
</dbReference>